<gene>
    <name evidence="1" type="ORF">IV88_GL001623</name>
</gene>
<protein>
    <submittedName>
        <fullName evidence="1">Uncharacterized protein</fullName>
    </submittedName>
</protein>
<dbReference type="Proteomes" id="UP000051249">
    <property type="component" value="Unassembled WGS sequence"/>
</dbReference>
<comment type="caution">
    <text evidence="1">The sequence shown here is derived from an EMBL/GenBank/DDBJ whole genome shotgun (WGS) entry which is preliminary data.</text>
</comment>
<evidence type="ECO:0000313" key="2">
    <source>
        <dbReference type="Proteomes" id="UP000051249"/>
    </source>
</evidence>
<reference evidence="1 2" key="1">
    <citation type="journal article" date="2015" name="Genome Announc.">
        <title>Expanding the biotechnology potential of lactobacilli through comparative genomics of 213 strains and associated genera.</title>
        <authorList>
            <person name="Sun Z."/>
            <person name="Harris H.M."/>
            <person name="McCann A."/>
            <person name="Guo C."/>
            <person name="Argimon S."/>
            <person name="Zhang W."/>
            <person name="Yang X."/>
            <person name="Jeffery I.B."/>
            <person name="Cooney J.C."/>
            <person name="Kagawa T.F."/>
            <person name="Liu W."/>
            <person name="Song Y."/>
            <person name="Salvetti E."/>
            <person name="Wrobel A."/>
            <person name="Rasinkangas P."/>
            <person name="Parkhill J."/>
            <person name="Rea M.C."/>
            <person name="O'Sullivan O."/>
            <person name="Ritari J."/>
            <person name="Douillard F.P."/>
            <person name="Paul Ross R."/>
            <person name="Yang R."/>
            <person name="Briner A.E."/>
            <person name="Felis G.E."/>
            <person name="de Vos W.M."/>
            <person name="Barrangou R."/>
            <person name="Klaenhammer T.R."/>
            <person name="Caufield P.W."/>
            <person name="Cui Y."/>
            <person name="Zhang H."/>
            <person name="O'Toole P.W."/>
        </authorList>
    </citation>
    <scope>NUCLEOTIDE SEQUENCE [LARGE SCALE GENOMIC DNA]</scope>
    <source>
        <strain evidence="1 2">DSM 23026</strain>
    </source>
</reference>
<evidence type="ECO:0000313" key="1">
    <source>
        <dbReference type="EMBL" id="KRO25665.1"/>
    </source>
</evidence>
<dbReference type="PATRIC" id="fig|480391.4.peg.1653"/>
<proteinExistence type="predicted"/>
<dbReference type="AlphaFoldDB" id="A0A0R2NIQ8"/>
<sequence>MAKKYGIEVHHKDDTPGFRESYDTEEWFESEEERDKKIQEYYDSENQPLSPKDQLIENELGESGDFDITTYSKIEK</sequence>
<accession>A0A0R2NIQ8</accession>
<dbReference type="RefSeq" id="WP_057798526.1">
    <property type="nucleotide sequence ID" value="NZ_BJZZ01000007.1"/>
</dbReference>
<organism evidence="1 2">
    <name type="scientific">Pediococcus argentinicus</name>
    <dbReference type="NCBI Taxonomy" id="480391"/>
    <lineage>
        <taxon>Bacteria</taxon>
        <taxon>Bacillati</taxon>
        <taxon>Bacillota</taxon>
        <taxon>Bacilli</taxon>
        <taxon>Lactobacillales</taxon>
        <taxon>Lactobacillaceae</taxon>
        <taxon>Pediococcus</taxon>
    </lineage>
</organism>
<keyword evidence="2" id="KW-1185">Reference proteome</keyword>
<name>A0A0R2NIQ8_9LACO</name>
<dbReference type="EMBL" id="JQCQ01000007">
    <property type="protein sequence ID" value="KRO25665.1"/>
    <property type="molecule type" value="Genomic_DNA"/>
</dbReference>
<dbReference type="OrthoDB" id="2339969at2"/>